<evidence type="ECO:0000313" key="11">
    <source>
        <dbReference type="Proteomes" id="UP001597452"/>
    </source>
</evidence>
<dbReference type="PANTHER" id="PTHR43643:SF3">
    <property type="entry name" value="HISTIDINOL-PHOSPHATE AMINOTRANSFERASE"/>
    <property type="match status" value="1"/>
</dbReference>
<dbReference type="Gene3D" id="3.90.1150.10">
    <property type="entry name" value="Aspartate Aminotransferase, domain 1"/>
    <property type="match status" value="1"/>
</dbReference>
<comment type="caution">
    <text evidence="10">The sequence shown here is derived from an EMBL/GenBank/DDBJ whole genome shotgun (WGS) entry which is preliminary data.</text>
</comment>
<dbReference type="GO" id="GO:0004400">
    <property type="term" value="F:histidinol-phosphate transaminase activity"/>
    <property type="evidence" value="ECO:0007669"/>
    <property type="project" value="UniProtKB-EC"/>
</dbReference>
<reference evidence="11" key="1">
    <citation type="journal article" date="2019" name="Int. J. Syst. Evol. Microbiol.">
        <title>The Global Catalogue of Microorganisms (GCM) 10K type strain sequencing project: providing services to taxonomists for standard genome sequencing and annotation.</title>
        <authorList>
            <consortium name="The Broad Institute Genomics Platform"/>
            <consortium name="The Broad Institute Genome Sequencing Center for Infectious Disease"/>
            <person name="Wu L."/>
            <person name="Ma J."/>
        </authorList>
    </citation>
    <scope>NUCLEOTIDE SEQUENCE [LARGE SCALE GENOMIC DNA]</scope>
    <source>
        <strain evidence="11">TISTR 1571</strain>
    </source>
</reference>
<dbReference type="InterPro" id="IPR004839">
    <property type="entry name" value="Aminotransferase_I/II_large"/>
</dbReference>
<keyword evidence="5 7" id="KW-0663">Pyridoxal phosphate</keyword>
<comment type="catalytic activity">
    <reaction evidence="7">
        <text>L-histidinol phosphate + 2-oxoglutarate = 3-(imidazol-4-yl)-2-oxopropyl phosphate + L-glutamate</text>
        <dbReference type="Rhea" id="RHEA:23744"/>
        <dbReference type="ChEBI" id="CHEBI:16810"/>
        <dbReference type="ChEBI" id="CHEBI:29985"/>
        <dbReference type="ChEBI" id="CHEBI:57766"/>
        <dbReference type="ChEBI" id="CHEBI:57980"/>
        <dbReference type="EC" id="2.6.1.9"/>
    </reaction>
</comment>
<organism evidence="10 11">
    <name type="scientific">Piscibacillus salipiscarius</name>
    <dbReference type="NCBI Taxonomy" id="299480"/>
    <lineage>
        <taxon>Bacteria</taxon>
        <taxon>Bacillati</taxon>
        <taxon>Bacillota</taxon>
        <taxon>Bacilli</taxon>
        <taxon>Bacillales</taxon>
        <taxon>Bacillaceae</taxon>
        <taxon>Piscibacillus</taxon>
    </lineage>
</organism>
<dbReference type="Proteomes" id="UP001597452">
    <property type="component" value="Unassembled WGS sequence"/>
</dbReference>
<dbReference type="InterPro" id="IPR015422">
    <property type="entry name" value="PyrdxlP-dep_Trfase_small"/>
</dbReference>
<evidence type="ECO:0000256" key="6">
    <source>
        <dbReference type="ARBA" id="ARBA00023102"/>
    </source>
</evidence>
<keyword evidence="3 7" id="KW-0032">Aminotransferase</keyword>
<keyword evidence="11" id="KW-1185">Reference proteome</keyword>
<sequence>MSKFWSSTVRKTKPYVPGEQPNETNVIKLNTNENPYPPSPKALEAMQFAVNDDLRKYPSPTVDSLRKVIAKREDIEPENVFVGNGSDEVLAFAFQAFFEPNEAIKFPEITYSFYPVYAKLYDIPYQTVPLKDDFSIDVEGMCESIGGVIFPNPNAPTGIALNLNEVESIIKRNPNQVIIIDEAYVDFGADTAVPLTKKYPNVLITRTLSKSHALAGIRLGYAIGSSELIEGLERIKNSFNSYTINRITLAGAEAAMKDDIYYDQTLNQIIETREWTKQELEHLEFEVIPSQTNFLFVKPTKITAKELYETLKQQEIYIRFFENLEDYLRISIGSEDDMKTFVNEVTNIINSIKV</sequence>
<dbReference type="CDD" id="cd00609">
    <property type="entry name" value="AAT_like"/>
    <property type="match status" value="1"/>
</dbReference>
<keyword evidence="6 7" id="KW-0368">Histidine biosynthesis</keyword>
<dbReference type="InterPro" id="IPR005861">
    <property type="entry name" value="HisP_aminotrans"/>
</dbReference>
<evidence type="ECO:0000256" key="7">
    <source>
        <dbReference type="HAMAP-Rule" id="MF_01023"/>
    </source>
</evidence>
<comment type="pathway">
    <text evidence="7">Amino-acid biosynthesis; L-histidine biosynthesis; L-histidine from 5-phospho-alpha-D-ribose 1-diphosphate: step 7/9.</text>
</comment>
<gene>
    <name evidence="7 10" type="primary">hisC</name>
    <name evidence="10" type="ORF">ACFSW4_12990</name>
</gene>
<dbReference type="InterPro" id="IPR015421">
    <property type="entry name" value="PyrdxlP-dep_Trfase_major"/>
</dbReference>
<proteinExistence type="inferred from homology"/>
<dbReference type="InterPro" id="IPR050106">
    <property type="entry name" value="HistidinolP_aminotransfase"/>
</dbReference>
<dbReference type="Pfam" id="PF00155">
    <property type="entry name" value="Aminotran_1_2"/>
    <property type="match status" value="1"/>
</dbReference>
<evidence type="ECO:0000256" key="1">
    <source>
        <dbReference type="ARBA" id="ARBA00001933"/>
    </source>
</evidence>
<evidence type="ECO:0000259" key="9">
    <source>
        <dbReference type="Pfam" id="PF00155"/>
    </source>
</evidence>
<accession>A0ABW5QDJ6</accession>
<feature type="domain" description="Aminotransferase class I/classII large" evidence="9">
    <location>
        <begin position="25"/>
        <end position="343"/>
    </location>
</feature>
<evidence type="ECO:0000256" key="8">
    <source>
        <dbReference type="SAM" id="MobiDB-lite"/>
    </source>
</evidence>
<name>A0ABW5QDJ6_9BACI</name>
<dbReference type="SUPFAM" id="SSF53383">
    <property type="entry name" value="PLP-dependent transferases"/>
    <property type="match status" value="1"/>
</dbReference>
<dbReference type="NCBIfam" id="TIGR01141">
    <property type="entry name" value="hisC"/>
    <property type="match status" value="1"/>
</dbReference>
<dbReference type="HAMAP" id="MF_01023">
    <property type="entry name" value="HisC_aminotrans_2"/>
    <property type="match status" value="1"/>
</dbReference>
<dbReference type="InterPro" id="IPR015424">
    <property type="entry name" value="PyrdxlP-dep_Trfase"/>
</dbReference>
<dbReference type="PANTHER" id="PTHR43643">
    <property type="entry name" value="HISTIDINOL-PHOSPHATE AMINOTRANSFERASE 2"/>
    <property type="match status" value="1"/>
</dbReference>
<evidence type="ECO:0000313" key="10">
    <source>
        <dbReference type="EMBL" id="MFD2639777.1"/>
    </source>
</evidence>
<feature type="modified residue" description="N6-(pyridoxal phosphate)lysine" evidence="7">
    <location>
        <position position="210"/>
    </location>
</feature>
<comment type="similarity">
    <text evidence="7">Belongs to the class-II pyridoxal-phosphate-dependent aminotransferase family. Histidinol-phosphate aminotransferase subfamily.</text>
</comment>
<evidence type="ECO:0000256" key="3">
    <source>
        <dbReference type="ARBA" id="ARBA00022576"/>
    </source>
</evidence>
<keyword evidence="4 7" id="KW-0808">Transferase</keyword>
<dbReference type="EMBL" id="JBHUMZ010000046">
    <property type="protein sequence ID" value="MFD2639777.1"/>
    <property type="molecule type" value="Genomic_DNA"/>
</dbReference>
<protein>
    <recommendedName>
        <fullName evidence="7">Histidinol-phosphate aminotransferase</fullName>
        <ecNumber evidence="7">2.6.1.9</ecNumber>
    </recommendedName>
    <alternativeName>
        <fullName evidence="7">Imidazole acetol-phosphate transaminase</fullName>
    </alternativeName>
</protein>
<dbReference type="RefSeq" id="WP_377329781.1">
    <property type="nucleotide sequence ID" value="NZ_JBHUMZ010000046.1"/>
</dbReference>
<evidence type="ECO:0000256" key="5">
    <source>
        <dbReference type="ARBA" id="ARBA00022898"/>
    </source>
</evidence>
<keyword evidence="7" id="KW-0028">Amino-acid biosynthesis</keyword>
<evidence type="ECO:0000256" key="2">
    <source>
        <dbReference type="ARBA" id="ARBA00011738"/>
    </source>
</evidence>
<comment type="cofactor">
    <cofactor evidence="1 7">
        <name>pyridoxal 5'-phosphate</name>
        <dbReference type="ChEBI" id="CHEBI:597326"/>
    </cofactor>
</comment>
<feature type="region of interest" description="Disordered" evidence="8">
    <location>
        <begin position="1"/>
        <end position="23"/>
    </location>
</feature>
<dbReference type="Gene3D" id="3.40.640.10">
    <property type="entry name" value="Type I PLP-dependent aspartate aminotransferase-like (Major domain)"/>
    <property type="match status" value="1"/>
</dbReference>
<dbReference type="EC" id="2.6.1.9" evidence="7"/>
<comment type="subunit">
    <text evidence="2 7">Homodimer.</text>
</comment>
<evidence type="ECO:0000256" key="4">
    <source>
        <dbReference type="ARBA" id="ARBA00022679"/>
    </source>
</evidence>